<evidence type="ECO:0008006" key="4">
    <source>
        <dbReference type="Google" id="ProtNLM"/>
    </source>
</evidence>
<feature type="transmembrane region" description="Helical" evidence="1">
    <location>
        <begin position="69"/>
        <end position="90"/>
    </location>
</feature>
<dbReference type="EMBL" id="CP052909">
    <property type="protein sequence ID" value="QNJ98208.1"/>
    <property type="molecule type" value="Genomic_DNA"/>
</dbReference>
<keyword evidence="3" id="KW-1185">Reference proteome</keyword>
<dbReference type="AlphaFoldDB" id="A0A7G8PV42"/>
<evidence type="ECO:0000313" key="2">
    <source>
        <dbReference type="EMBL" id="QNJ98208.1"/>
    </source>
</evidence>
<feature type="transmembrane region" description="Helical" evidence="1">
    <location>
        <begin position="143"/>
        <end position="162"/>
    </location>
</feature>
<feature type="transmembrane region" description="Helical" evidence="1">
    <location>
        <begin position="102"/>
        <end position="123"/>
    </location>
</feature>
<dbReference type="Pfam" id="PF07099">
    <property type="entry name" value="DUF1361"/>
    <property type="match status" value="1"/>
</dbReference>
<dbReference type="InterPro" id="IPR009793">
    <property type="entry name" value="DUF1361"/>
</dbReference>
<organism evidence="2 3">
    <name type="scientific">Constantimarinum furrinae</name>
    <dbReference type="NCBI Taxonomy" id="2562285"/>
    <lineage>
        <taxon>Bacteria</taxon>
        <taxon>Pseudomonadati</taxon>
        <taxon>Bacteroidota</taxon>
        <taxon>Flavobacteriia</taxon>
        <taxon>Flavobacteriales</taxon>
        <taxon>Flavobacteriaceae</taxon>
        <taxon>Altibacter/Constantimarinum group</taxon>
        <taxon>Constantimarinum</taxon>
    </lineage>
</organism>
<gene>
    <name evidence="2" type="ORF">ALE3EI_1656</name>
</gene>
<reference evidence="2 3" key="1">
    <citation type="submission" date="2020-04" db="EMBL/GenBank/DDBJ databases">
        <title>Genome sequence of Altibacter aquimarinus strain ALE3EI.</title>
        <authorList>
            <person name="Oh H.-M."/>
            <person name="Jang D."/>
        </authorList>
    </citation>
    <scope>NUCLEOTIDE SEQUENCE [LARGE SCALE GENOMIC DNA]</scope>
    <source>
        <strain evidence="2 3">ALE3EI</strain>
    </source>
</reference>
<proteinExistence type="predicted"/>
<protein>
    <recommendedName>
        <fullName evidence="4">DUF1361 domain-containing protein</fullName>
    </recommendedName>
</protein>
<dbReference type="Proteomes" id="UP000515514">
    <property type="component" value="Chromosome"/>
</dbReference>
<keyword evidence="1" id="KW-1133">Transmembrane helix</keyword>
<feature type="transmembrane region" description="Helical" evidence="1">
    <location>
        <begin position="39"/>
        <end position="57"/>
    </location>
</feature>
<keyword evidence="1" id="KW-0472">Membrane</keyword>
<accession>A0A7G8PV42</accession>
<evidence type="ECO:0000313" key="3">
    <source>
        <dbReference type="Proteomes" id="UP000515514"/>
    </source>
</evidence>
<feature type="transmembrane region" description="Helical" evidence="1">
    <location>
        <begin position="12"/>
        <end position="33"/>
    </location>
</feature>
<feature type="transmembrane region" description="Helical" evidence="1">
    <location>
        <begin position="193"/>
        <end position="211"/>
    </location>
</feature>
<keyword evidence="1" id="KW-0812">Transmembrane</keyword>
<name>A0A7G8PV42_9FLAO</name>
<dbReference type="KEGG" id="alti:ALE3EI_1656"/>
<dbReference type="RefSeq" id="WP_186987818.1">
    <property type="nucleotide sequence ID" value="NZ_CP052909.1"/>
</dbReference>
<sequence>MNALKYIIFNRFKILALLFLGIFGSIALLALRMELTQSFFLLFMTWNLFLAILPYLISLWLNNTNQPKLIMGLVFITWLLFLPNAPYIVTDIIHLRLTQPEMLWLDSILIISFALTGLFLYVLSLSEMEKVLKRHLSNGFSKLVLLCIPFLCGFGIFLGRTLRWNSWDILQQPNQLLKDVLRIIFFPSQNTDAYLFIIGFGILLLFMNLIFKKFIIRHLEEPLPGEARHTF</sequence>
<evidence type="ECO:0000256" key="1">
    <source>
        <dbReference type="SAM" id="Phobius"/>
    </source>
</evidence>